<dbReference type="Proteomes" id="UP000036471">
    <property type="component" value="Unassembled WGS sequence"/>
</dbReference>
<gene>
    <name evidence="2" type="ORF">QR79_01745</name>
</gene>
<sequence>MTYWLALRRLLPLLAVLSLALTPVTASTAAAGMRAPVSASTDHNLMAEMGAADVAGMAMDDMPCCPHEKPAMPDCSKACPLMALCLAKVVPGPPISVGPLAPTLVASGVSWDGDAAFASLAQVPPSKPPRA</sequence>
<proteinExistence type="predicted"/>
<comment type="caution">
    <text evidence="2">The sequence shown here is derived from an EMBL/GenBank/DDBJ whole genome shotgun (WGS) entry which is preliminary data.</text>
</comment>
<name>A0ABR5HIP5_9HYPH</name>
<keyword evidence="3" id="KW-1185">Reference proteome</keyword>
<keyword evidence="1" id="KW-0732">Signal</keyword>
<feature type="chain" id="PRO_5047483927" evidence="1">
    <location>
        <begin position="27"/>
        <end position="131"/>
    </location>
</feature>
<accession>A0ABR5HIP5</accession>
<organism evidence="2 3">
    <name type="scientific">Methylobacterium indicum</name>
    <dbReference type="NCBI Taxonomy" id="1775910"/>
    <lineage>
        <taxon>Bacteria</taxon>
        <taxon>Pseudomonadati</taxon>
        <taxon>Pseudomonadota</taxon>
        <taxon>Alphaproteobacteria</taxon>
        <taxon>Hyphomicrobiales</taxon>
        <taxon>Methylobacteriaceae</taxon>
        <taxon>Methylobacterium</taxon>
    </lineage>
</organism>
<protein>
    <submittedName>
        <fullName evidence="2">Uncharacterized protein</fullName>
    </submittedName>
</protein>
<feature type="signal peptide" evidence="1">
    <location>
        <begin position="1"/>
        <end position="26"/>
    </location>
</feature>
<dbReference type="EMBL" id="JTHG01000014">
    <property type="protein sequence ID" value="KMO26522.1"/>
    <property type="molecule type" value="Genomic_DNA"/>
</dbReference>
<evidence type="ECO:0000256" key="1">
    <source>
        <dbReference type="SAM" id="SignalP"/>
    </source>
</evidence>
<reference evidence="2 3" key="1">
    <citation type="submission" date="2014-11" db="EMBL/GenBank/DDBJ databases">
        <title>Comparative genomics of Methylobacterium species.</title>
        <authorList>
            <person name="Chaudhry V."/>
            <person name="Patil P.B."/>
        </authorList>
    </citation>
    <scope>NUCLEOTIDE SEQUENCE [LARGE SCALE GENOMIC DNA]</scope>
    <source>
        <strain evidence="2 3">SE3.6</strain>
    </source>
</reference>
<evidence type="ECO:0000313" key="2">
    <source>
        <dbReference type="EMBL" id="KMO26522.1"/>
    </source>
</evidence>
<evidence type="ECO:0000313" key="3">
    <source>
        <dbReference type="Proteomes" id="UP000036471"/>
    </source>
</evidence>